<dbReference type="SUPFAM" id="SSF49373">
    <property type="entry name" value="Invasin/intimin cell-adhesion fragments"/>
    <property type="match status" value="3"/>
</dbReference>
<dbReference type="Pfam" id="PF11924">
    <property type="entry name" value="IAT_beta"/>
    <property type="match status" value="1"/>
</dbReference>
<reference evidence="7" key="1">
    <citation type="submission" date="2016-10" db="EMBL/GenBank/DDBJ databases">
        <authorList>
            <person name="Varghese N."/>
            <person name="Submissions S."/>
        </authorList>
    </citation>
    <scope>NUCLEOTIDE SEQUENCE [LARGE SCALE GENOMIC DNA]</scope>
    <source>
        <strain evidence="7">DSM 17908</strain>
    </source>
</reference>
<dbReference type="GO" id="GO:0009279">
    <property type="term" value="C:cell outer membrane"/>
    <property type="evidence" value="ECO:0007669"/>
    <property type="project" value="TreeGrafter"/>
</dbReference>
<feature type="non-terminal residue" evidence="6">
    <location>
        <position position="986"/>
    </location>
</feature>
<dbReference type="GO" id="GO:0007155">
    <property type="term" value="P:cell adhesion"/>
    <property type="evidence" value="ECO:0007669"/>
    <property type="project" value="InterPro"/>
</dbReference>
<gene>
    <name evidence="6" type="ORF">SAMN05421680_11455</name>
</gene>
<feature type="compositionally biased region" description="Low complexity" evidence="2">
    <location>
        <begin position="86"/>
        <end position="98"/>
    </location>
</feature>
<dbReference type="InterPro" id="IPR015217">
    <property type="entry name" value="Invasin_dom_3"/>
</dbReference>
<dbReference type="InterPro" id="IPR003535">
    <property type="entry name" value="Intimin/invasin_bac"/>
</dbReference>
<dbReference type="RefSeq" id="WP_092511877.1">
    <property type="nucleotide sequence ID" value="NZ_CAWRBN010000042.1"/>
</dbReference>
<keyword evidence="3" id="KW-1133">Transmembrane helix</keyword>
<protein>
    <submittedName>
        <fullName evidence="6">Invasin, domain 3</fullName>
    </submittedName>
</protein>
<keyword evidence="3" id="KW-0472">Membrane</keyword>
<dbReference type="InterPro" id="IPR013783">
    <property type="entry name" value="Ig-like_fold"/>
</dbReference>
<dbReference type="PANTHER" id="PTHR39576:SF2">
    <property type="entry name" value="ATTACHING AND EFFACING PROTEIN HOMOLOG-RELATED"/>
    <property type="match status" value="1"/>
</dbReference>
<proteinExistence type="inferred from homology"/>
<dbReference type="InterPro" id="IPR024519">
    <property type="entry name" value="IAT_beta"/>
</dbReference>
<keyword evidence="3" id="KW-0812">Transmembrane</keyword>
<feature type="domain" description="Invasin" evidence="4">
    <location>
        <begin position="734"/>
        <end position="837"/>
    </location>
</feature>
<evidence type="ECO:0000259" key="5">
    <source>
        <dbReference type="Pfam" id="PF11924"/>
    </source>
</evidence>
<dbReference type="PRINTS" id="PR01369">
    <property type="entry name" value="INTIMIN"/>
</dbReference>
<dbReference type="AlphaFoldDB" id="A0A1I3TKS8"/>
<evidence type="ECO:0000313" key="7">
    <source>
        <dbReference type="Proteomes" id="UP000198919"/>
    </source>
</evidence>
<accession>A0A1I3TKS8</accession>
<feature type="transmembrane region" description="Helical" evidence="3">
    <location>
        <begin position="21"/>
        <end position="42"/>
    </location>
</feature>
<comment type="similarity">
    <text evidence="1">Belongs to the intimin/invasin family.</text>
</comment>
<dbReference type="Gene3D" id="2.60.40.10">
    <property type="entry name" value="Immunoglobulins"/>
    <property type="match status" value="4"/>
</dbReference>
<feature type="region of interest" description="Disordered" evidence="2">
    <location>
        <begin position="775"/>
        <end position="803"/>
    </location>
</feature>
<dbReference type="FunFam" id="2.40.160.160:FF:000001">
    <property type="entry name" value="Intimin-like inverse autotransporter SinH"/>
    <property type="match status" value="1"/>
</dbReference>
<sequence length="986" mass="108186">MERKRIKLWADKRCYRIKQSVGRAIFVQIVILAAAIFTPTVLMGKTSSATHTQEKSSLNSASVQPGNNEGFAAKSLAEKQEQASATESPENTIESSENTTEHWLASGVSHAAGMLKNGNVVDSLKSQLHSMAVSEANQAVQNWLQRYGTVRLQANVDDRGRLEGSQFDMLLPLYDTQKQMAFTQFGLRHINSRTTANFGLGQRHFFDTSLFGYNAFLDHDITGDHTRIGIGAEYARDFMKFGANGYFRASGWKEGKKLQDYDERPASGFDLRAEGYMPTYPQLGGTLVYEQYFGHEVGLLSGERRQKNPAAFTLGVNYTPIPLVTLGLNRRQSASGSGETLFNLGLNYEIGTPWSKQVEPDAVASKRTLQGGRYDLVERNNQIVLEYRKKDLVHMTLENRISGRGNEIIPLNVTLRSKYGLKKIIWDTAALEAGGGKLEKEAEGSKLEKIDPSIRGGTHYRLTLPPYRDKGNNTYILSGVAYDNQGNASDRAETQIRVLSSEISIDHSGFEIPHTAMLADGKTQTTLWLKVIDMYGKKVTKAAGNIKLFSDLKGLKGKGKNPELNSELKEIPEDSGIYKVLAESGEKYGEWKIQAVVDGHDLAPAVIDFSPSLSAIIDVDKSQLRVSKEGVLNPDESVTLQLALFDKNGNVITGVEDYLKLELNDSGLYNQSKKPSVGQVKELPPGSGQYEWAMKGEETKGQVGVTAFADGLKIKTTNVTFGNTLADMVSDTYSKLSIDATQLEVDENHKQQTTLRLDLRDTQNKPITGVQQHINFSGTGLSGPGSEPTIENIQEDPNHPGNYTANLRPGTQIGKWTIMPVIDGKTLDKVTGYITFTPSPSLADSVNEKTSTLTINPKTLEAGSETPAHILLILQNKQNQPMTGKANHITFDGSELSGNGTDPKISDIKEDENNKGTYTATIKPGTKTGDWRVTLKVDNTRLDKISDHITFTPSPSLADSVNEKTSTLTINPKTLEAGSETPAHIL</sequence>
<dbReference type="STRING" id="351675.SAMN05421680_11455"/>
<evidence type="ECO:0000256" key="3">
    <source>
        <dbReference type="SAM" id="Phobius"/>
    </source>
</evidence>
<evidence type="ECO:0000313" key="6">
    <source>
        <dbReference type="EMBL" id="SFJ70999.1"/>
    </source>
</evidence>
<dbReference type="Proteomes" id="UP000198919">
    <property type="component" value="Unassembled WGS sequence"/>
</dbReference>
<feature type="region of interest" description="Disordered" evidence="2">
    <location>
        <begin position="889"/>
        <end position="911"/>
    </location>
</feature>
<dbReference type="InterPro" id="IPR008964">
    <property type="entry name" value="Invasin/intimin_cell_adhesion"/>
</dbReference>
<dbReference type="PANTHER" id="PTHR39576">
    <property type="entry name" value="ATTACHING AND EFFACING PROTEIN HOMOLOG-RELATED-RELATED"/>
    <property type="match status" value="1"/>
</dbReference>
<dbReference type="Gene3D" id="2.40.160.160">
    <property type="entry name" value="Inverse autotransporter, beta-domain"/>
    <property type="match status" value="1"/>
</dbReference>
<evidence type="ECO:0000259" key="4">
    <source>
        <dbReference type="Pfam" id="PF09134"/>
    </source>
</evidence>
<evidence type="ECO:0000256" key="1">
    <source>
        <dbReference type="ARBA" id="ARBA00010116"/>
    </source>
</evidence>
<dbReference type="InterPro" id="IPR051715">
    <property type="entry name" value="Intimin-Invasin_domain"/>
</dbReference>
<feature type="domain" description="Invasin" evidence="4">
    <location>
        <begin position="848"/>
        <end position="953"/>
    </location>
</feature>
<feature type="domain" description="Inverse autotransporter beta-domain" evidence="5">
    <location>
        <begin position="119"/>
        <end position="381"/>
    </location>
</feature>
<dbReference type="EMBL" id="FORG01000014">
    <property type="protein sequence ID" value="SFJ70999.1"/>
    <property type="molecule type" value="Genomic_DNA"/>
</dbReference>
<feature type="region of interest" description="Disordered" evidence="2">
    <location>
        <begin position="75"/>
        <end position="100"/>
    </location>
</feature>
<dbReference type="InterPro" id="IPR038177">
    <property type="entry name" value="IAT_beta_sf"/>
</dbReference>
<organism evidence="6 7">
    <name type="scientific">Xenorhabdus mauleonii</name>
    <dbReference type="NCBI Taxonomy" id="351675"/>
    <lineage>
        <taxon>Bacteria</taxon>
        <taxon>Pseudomonadati</taxon>
        <taxon>Pseudomonadota</taxon>
        <taxon>Gammaproteobacteria</taxon>
        <taxon>Enterobacterales</taxon>
        <taxon>Morganellaceae</taxon>
        <taxon>Xenorhabdus</taxon>
    </lineage>
</organism>
<name>A0A1I3TKS8_9GAMM</name>
<dbReference type="Pfam" id="PF09134">
    <property type="entry name" value="Invasin_D3"/>
    <property type="match status" value="2"/>
</dbReference>
<dbReference type="OrthoDB" id="6437909at2"/>
<evidence type="ECO:0000256" key="2">
    <source>
        <dbReference type="SAM" id="MobiDB-lite"/>
    </source>
</evidence>